<proteinExistence type="predicted"/>
<reference evidence="1" key="1">
    <citation type="journal article" date="2020" name="Nature">
        <title>Giant virus diversity and host interactions through global metagenomics.</title>
        <authorList>
            <person name="Schulz F."/>
            <person name="Roux S."/>
            <person name="Paez-Espino D."/>
            <person name="Jungbluth S."/>
            <person name="Walsh D.A."/>
            <person name="Denef V.J."/>
            <person name="McMahon K.D."/>
            <person name="Konstantinidis K.T."/>
            <person name="Eloe-Fadrosh E.A."/>
            <person name="Kyrpides N.C."/>
            <person name="Woyke T."/>
        </authorList>
    </citation>
    <scope>NUCLEOTIDE SEQUENCE</scope>
    <source>
        <strain evidence="1">GVMAG-M-3300010160-60</strain>
    </source>
</reference>
<dbReference type="EMBL" id="MN739131">
    <property type="protein sequence ID" value="QHS90283.1"/>
    <property type="molecule type" value="Genomic_DNA"/>
</dbReference>
<evidence type="ECO:0000313" key="1">
    <source>
        <dbReference type="EMBL" id="QHS90283.1"/>
    </source>
</evidence>
<sequence>MSAEVPMFVPVFVPVLATPPPQARRLVPPIIPLKELGMLRIPLGAPHPFPPLDDQHRK</sequence>
<name>A0A6C0BFY3_9ZZZZ</name>
<protein>
    <submittedName>
        <fullName evidence="1">Uncharacterized protein</fullName>
    </submittedName>
</protein>
<organism evidence="1">
    <name type="scientific">viral metagenome</name>
    <dbReference type="NCBI Taxonomy" id="1070528"/>
    <lineage>
        <taxon>unclassified sequences</taxon>
        <taxon>metagenomes</taxon>
        <taxon>organismal metagenomes</taxon>
    </lineage>
</organism>
<accession>A0A6C0BFY3</accession>
<dbReference type="AlphaFoldDB" id="A0A6C0BFY3"/>